<dbReference type="EMBL" id="KK100761">
    <property type="protein sequence ID" value="KIZ03905.1"/>
    <property type="molecule type" value="Genomic_DNA"/>
</dbReference>
<sequence length="65" mass="7077">VGGDDATFGALEEARGELRDRIIGDVLHPVDAWRELLRVVEASAADWDSGFAPSWTRDLGPPGRM</sequence>
<dbReference type="KEGG" id="mng:MNEG_4053"/>
<evidence type="ECO:0000313" key="2">
    <source>
        <dbReference type="Proteomes" id="UP000054498"/>
    </source>
</evidence>
<feature type="non-terminal residue" evidence="1">
    <location>
        <position position="1"/>
    </location>
</feature>
<name>A0A0D2MM56_9CHLO</name>
<reference evidence="1 2" key="1">
    <citation type="journal article" date="2013" name="BMC Genomics">
        <title>Reconstruction of the lipid metabolism for the microalga Monoraphidium neglectum from its genome sequence reveals characteristics suitable for biofuel production.</title>
        <authorList>
            <person name="Bogen C."/>
            <person name="Al-Dilaimi A."/>
            <person name="Albersmeier A."/>
            <person name="Wichmann J."/>
            <person name="Grundmann M."/>
            <person name="Rupp O."/>
            <person name="Lauersen K.J."/>
            <person name="Blifernez-Klassen O."/>
            <person name="Kalinowski J."/>
            <person name="Goesmann A."/>
            <person name="Mussgnug J.H."/>
            <person name="Kruse O."/>
        </authorList>
    </citation>
    <scope>NUCLEOTIDE SEQUENCE [LARGE SCALE GENOMIC DNA]</scope>
    <source>
        <strain evidence="1 2">SAG 48.87</strain>
    </source>
</reference>
<dbReference type="GeneID" id="25736931"/>
<feature type="non-terminal residue" evidence="1">
    <location>
        <position position="65"/>
    </location>
</feature>
<proteinExistence type="predicted"/>
<gene>
    <name evidence="1" type="ORF">MNEG_4053</name>
</gene>
<keyword evidence="2" id="KW-1185">Reference proteome</keyword>
<organism evidence="1 2">
    <name type="scientific">Monoraphidium neglectum</name>
    <dbReference type="NCBI Taxonomy" id="145388"/>
    <lineage>
        <taxon>Eukaryota</taxon>
        <taxon>Viridiplantae</taxon>
        <taxon>Chlorophyta</taxon>
        <taxon>core chlorophytes</taxon>
        <taxon>Chlorophyceae</taxon>
        <taxon>CS clade</taxon>
        <taxon>Sphaeropleales</taxon>
        <taxon>Selenastraceae</taxon>
        <taxon>Monoraphidium</taxon>
    </lineage>
</organism>
<dbReference type="RefSeq" id="XP_013902924.1">
    <property type="nucleotide sequence ID" value="XM_014047470.1"/>
</dbReference>
<dbReference type="OrthoDB" id="540870at2759"/>
<evidence type="ECO:0000313" key="1">
    <source>
        <dbReference type="EMBL" id="KIZ03905.1"/>
    </source>
</evidence>
<protein>
    <submittedName>
        <fullName evidence="1">Uncharacterized protein</fullName>
    </submittedName>
</protein>
<dbReference type="AlphaFoldDB" id="A0A0D2MM56"/>
<accession>A0A0D2MM56</accession>
<dbReference type="Proteomes" id="UP000054498">
    <property type="component" value="Unassembled WGS sequence"/>
</dbReference>